<accession>A0A395NUZ7</accession>
<reference evidence="1 2" key="1">
    <citation type="journal article" date="2018" name="PLoS Pathog.">
        <title>Evolution of structural diversity of trichothecenes, a family of toxins produced by plant pathogenic and entomopathogenic fungi.</title>
        <authorList>
            <person name="Proctor R.H."/>
            <person name="McCormick S.P."/>
            <person name="Kim H.S."/>
            <person name="Cardoza R.E."/>
            <person name="Stanley A.M."/>
            <person name="Lindo L."/>
            <person name="Kelly A."/>
            <person name="Brown D.W."/>
            <person name="Lee T."/>
            <person name="Vaughan M.M."/>
            <person name="Alexander N.J."/>
            <person name="Busman M."/>
            <person name="Gutierrez S."/>
        </authorList>
    </citation>
    <scope>NUCLEOTIDE SEQUENCE [LARGE SCALE GENOMIC DNA]</scope>
    <source>
        <strain evidence="1 2">IBT 40837</strain>
    </source>
</reference>
<comment type="caution">
    <text evidence="1">The sequence shown here is derived from an EMBL/GenBank/DDBJ whole genome shotgun (WGS) entry which is preliminary data.</text>
</comment>
<evidence type="ECO:0000313" key="1">
    <source>
        <dbReference type="EMBL" id="RFU79920.1"/>
    </source>
</evidence>
<dbReference type="AlphaFoldDB" id="A0A395NUZ7"/>
<name>A0A395NUZ7_TRIAR</name>
<dbReference type="Proteomes" id="UP000266272">
    <property type="component" value="Unassembled WGS sequence"/>
</dbReference>
<dbReference type="SUPFAM" id="SSF51735">
    <property type="entry name" value="NAD(P)-binding Rossmann-fold domains"/>
    <property type="match status" value="1"/>
</dbReference>
<gene>
    <name evidence="1" type="ORF">TARUN_2293</name>
</gene>
<dbReference type="EMBL" id="PXOA01000132">
    <property type="protein sequence ID" value="RFU79920.1"/>
    <property type="molecule type" value="Genomic_DNA"/>
</dbReference>
<dbReference type="InterPro" id="IPR036291">
    <property type="entry name" value="NAD(P)-bd_dom_sf"/>
</dbReference>
<evidence type="ECO:0000313" key="2">
    <source>
        <dbReference type="Proteomes" id="UP000266272"/>
    </source>
</evidence>
<sequence>MAVIERISFAKGRLVDDLPSTDNKLRPSLHYEIAAICNSSVESAHQSIEYHKQPSSVKAYGSAEDMTKDPDIDLIDVSIVVSGHLLRRKASPISQEANLCGIASRRNHTWTAEAELSLDFESDGDEFQKTFAHFLGGFVHVLEDFASVKSTLQFSNQL</sequence>
<dbReference type="Gene3D" id="3.40.50.720">
    <property type="entry name" value="NAD(P)-binding Rossmann-like Domain"/>
    <property type="match status" value="1"/>
</dbReference>
<organism evidence="1 2">
    <name type="scientific">Trichoderma arundinaceum</name>
    <dbReference type="NCBI Taxonomy" id="490622"/>
    <lineage>
        <taxon>Eukaryota</taxon>
        <taxon>Fungi</taxon>
        <taxon>Dikarya</taxon>
        <taxon>Ascomycota</taxon>
        <taxon>Pezizomycotina</taxon>
        <taxon>Sordariomycetes</taxon>
        <taxon>Hypocreomycetidae</taxon>
        <taxon>Hypocreales</taxon>
        <taxon>Hypocreaceae</taxon>
        <taxon>Trichoderma</taxon>
    </lineage>
</organism>
<proteinExistence type="predicted"/>
<dbReference type="STRING" id="490622.A0A395NUZ7"/>
<protein>
    <submittedName>
        <fullName evidence="1">Oxidoreductase family</fullName>
    </submittedName>
</protein>
<dbReference type="OrthoDB" id="64915at2759"/>
<keyword evidence="2" id="KW-1185">Reference proteome</keyword>